<evidence type="ECO:0000259" key="1">
    <source>
        <dbReference type="Pfam" id="PF19838"/>
    </source>
</evidence>
<gene>
    <name evidence="2" type="ORF">G3O08_12610</name>
</gene>
<keyword evidence="3" id="KW-1185">Reference proteome</keyword>
<sequence length="874" mass="98615">MAQTNVDSVKTDTVPNLVNDTTVVATDTLTQTLEGDTLQVKPAESNSVISSKINYSASDSIDNDVINKKVYLYGNAKIQYEDITLTAARIVYDFESFTVHAEGVRDTADNWVNLPNFKQGTSEFVSNEMDYNFKSKKAYVRQVQTEIIEGTLTGERVKTVDNNNVVYIRKGEYCPCEDPNAKTRFKIGKLKIIKDKQIVTGPGYLALGKIPTPLVFPFGFFPNSEDRQAGLIVPSYGNGGTKGYFLNDLGFYLPISDYVDTKILGDIYSRGSWGLENLTRYQKRYKFTGGFGVQYNKQVLGDRDLNNYSETNSFFVNWNHKQDMKARPNSNFAASVNAGSTSNFRNDLNASQENYLTNTFQSSISYNKSFYDSPWFFTVQAGHQQNSQTEIYKFTLPEISLDRARTMPLDGLFNDNPKQQFYEKLGITYSANFRNELSVKESELSVNNWPELEKQFKNGIQHNAGASMPLNAGPFTFTPSFRYTERWYFKTYGRAFNDELPGYEPDTISGFDRNYNYSFGTSVSTKLYGMYSFRTGSLKAIRHTLTPALSYSVNPEFDPNIYGFYGDNGTLTRYSPYANSVYSFSGSPRSESLNFSLVNNLEAKVLTRRDTTSKFKKVPIIENIAFNGSYNFAADSMKLSTIRVSGRTKITKYANINFSGAFEPYTYVATDEGSIRRVDVFLRESSGTLASFESGQIALDGSGFGSEMYGRNKTGNTIVPEAGAEGDGDLESITANPIVERPKGFFDEFTVPWHLNFGYKLSANRGRAIVPLAEGFALVDSINIIQSLQFSGDFKVFNRVSFRFNSGYDFVNKELTPTTIYMTVDLNCWEFSARVIPFGERRSYMMTLNIKSSILKDLKFENKGNFGERDQFFQ</sequence>
<name>A0A7K3WRP9_9FLAO</name>
<dbReference type="RefSeq" id="WP_163285740.1">
    <property type="nucleotide sequence ID" value="NZ_JAAGVY010000024.1"/>
</dbReference>
<dbReference type="PANTHER" id="PTHR30189">
    <property type="entry name" value="LPS-ASSEMBLY PROTEIN"/>
    <property type="match status" value="1"/>
</dbReference>
<dbReference type="Proteomes" id="UP000486602">
    <property type="component" value="Unassembled WGS sequence"/>
</dbReference>
<organism evidence="2 3">
    <name type="scientific">Cryomorpha ignava</name>
    <dbReference type="NCBI Taxonomy" id="101383"/>
    <lineage>
        <taxon>Bacteria</taxon>
        <taxon>Pseudomonadati</taxon>
        <taxon>Bacteroidota</taxon>
        <taxon>Flavobacteriia</taxon>
        <taxon>Flavobacteriales</taxon>
        <taxon>Cryomorphaceae</taxon>
        <taxon>Cryomorpha</taxon>
    </lineage>
</organism>
<dbReference type="GO" id="GO:0009279">
    <property type="term" value="C:cell outer membrane"/>
    <property type="evidence" value="ECO:0007669"/>
    <property type="project" value="TreeGrafter"/>
</dbReference>
<comment type="caution">
    <text evidence="2">The sequence shown here is derived from an EMBL/GenBank/DDBJ whole genome shotgun (WGS) entry which is preliminary data.</text>
</comment>
<protein>
    <submittedName>
        <fullName evidence="2">LPS-assembly protein LptD</fullName>
    </submittedName>
</protein>
<dbReference type="Pfam" id="PF19838">
    <property type="entry name" value="LptD_2"/>
    <property type="match status" value="1"/>
</dbReference>
<proteinExistence type="predicted"/>
<dbReference type="GO" id="GO:1990351">
    <property type="term" value="C:transporter complex"/>
    <property type="evidence" value="ECO:0007669"/>
    <property type="project" value="TreeGrafter"/>
</dbReference>
<dbReference type="EMBL" id="JAAGVY010000024">
    <property type="protein sequence ID" value="NEN24347.1"/>
    <property type="molecule type" value="Genomic_DNA"/>
</dbReference>
<accession>A0A7K3WRP9</accession>
<feature type="domain" description="LPS-assembly protein LptD central" evidence="1">
    <location>
        <begin position="198"/>
        <end position="665"/>
    </location>
</feature>
<reference evidence="2 3" key="1">
    <citation type="submission" date="2020-02" db="EMBL/GenBank/DDBJ databases">
        <title>Out from the shadows clarifying the taxonomy of the family Cryomorphaceae and related taxa by utilizing the GTDB taxonomic framework.</title>
        <authorList>
            <person name="Bowman J.P."/>
        </authorList>
    </citation>
    <scope>NUCLEOTIDE SEQUENCE [LARGE SCALE GENOMIC DNA]</scope>
    <source>
        <strain evidence="2 3">QSSC 1-22</strain>
    </source>
</reference>
<dbReference type="AlphaFoldDB" id="A0A7K3WRP9"/>
<dbReference type="InterPro" id="IPR050218">
    <property type="entry name" value="LptD"/>
</dbReference>
<evidence type="ECO:0000313" key="3">
    <source>
        <dbReference type="Proteomes" id="UP000486602"/>
    </source>
</evidence>
<dbReference type="PANTHER" id="PTHR30189:SF1">
    <property type="entry name" value="LPS-ASSEMBLY PROTEIN LPTD"/>
    <property type="match status" value="1"/>
</dbReference>
<evidence type="ECO:0000313" key="2">
    <source>
        <dbReference type="EMBL" id="NEN24347.1"/>
    </source>
</evidence>
<dbReference type="InterPro" id="IPR045659">
    <property type="entry name" value="LptD_2"/>
</dbReference>